<keyword evidence="5" id="KW-0539">Nucleus</keyword>
<dbReference type="InterPro" id="IPR009072">
    <property type="entry name" value="Histone-fold"/>
</dbReference>
<evidence type="ECO:0000256" key="2">
    <source>
        <dbReference type="ARBA" id="ARBA00009788"/>
    </source>
</evidence>
<dbReference type="AlphaFoldDB" id="A0AAW0DDV8"/>
<keyword evidence="10" id="KW-1185">Reference proteome</keyword>
<comment type="caution">
    <text evidence="9">The sequence shown here is derived from an EMBL/GenBank/DDBJ whole genome shotgun (WGS) entry which is preliminary data.</text>
</comment>
<dbReference type="InterPro" id="IPR045127">
    <property type="entry name" value="TAF11-like"/>
</dbReference>
<evidence type="ECO:0000313" key="10">
    <source>
        <dbReference type="Proteomes" id="UP001383192"/>
    </source>
</evidence>
<dbReference type="GO" id="GO:0005669">
    <property type="term" value="C:transcription factor TFIID complex"/>
    <property type="evidence" value="ECO:0007669"/>
    <property type="project" value="InterPro"/>
</dbReference>
<evidence type="ECO:0000256" key="6">
    <source>
        <dbReference type="ARBA" id="ARBA00072882"/>
    </source>
</evidence>
<dbReference type="EMBL" id="JAYKXP010000017">
    <property type="protein sequence ID" value="KAK7049304.1"/>
    <property type="molecule type" value="Genomic_DNA"/>
</dbReference>
<proteinExistence type="inferred from homology"/>
<dbReference type="Gene3D" id="1.10.20.10">
    <property type="entry name" value="Histone, subunit A"/>
    <property type="match status" value="1"/>
</dbReference>
<comment type="similarity">
    <text evidence="2">Belongs to the TAF11 family.</text>
</comment>
<dbReference type="PANTHER" id="PTHR13218">
    <property type="entry name" value="TRANSCRIPTION INITIATION FACTOR TFIID SUBUNIT 11-RELATED"/>
    <property type="match status" value="1"/>
</dbReference>
<evidence type="ECO:0000313" key="9">
    <source>
        <dbReference type="EMBL" id="KAK7049304.1"/>
    </source>
</evidence>
<gene>
    <name evidence="9" type="primary">TAF11</name>
    <name evidence="9" type="ORF">VNI00_005905</name>
</gene>
<evidence type="ECO:0000256" key="1">
    <source>
        <dbReference type="ARBA" id="ARBA00004123"/>
    </source>
</evidence>
<feature type="region of interest" description="Disordered" evidence="7">
    <location>
        <begin position="162"/>
        <end position="188"/>
    </location>
</feature>
<feature type="compositionally biased region" description="Low complexity" evidence="7">
    <location>
        <begin position="60"/>
        <end position="97"/>
    </location>
</feature>
<keyword evidence="4" id="KW-0804">Transcription</keyword>
<feature type="domain" description="TAFII28-like protein" evidence="8">
    <location>
        <begin position="214"/>
        <end position="298"/>
    </location>
</feature>
<dbReference type="CDD" id="cd08048">
    <property type="entry name" value="HFD_TAF11"/>
    <property type="match status" value="1"/>
</dbReference>
<feature type="region of interest" description="Disordered" evidence="7">
    <location>
        <begin position="1"/>
        <end position="132"/>
    </location>
</feature>
<protein>
    <recommendedName>
        <fullName evidence="6">Transcription initiation factor TFIID subunit 11</fullName>
    </recommendedName>
</protein>
<dbReference type="GO" id="GO:0046982">
    <property type="term" value="F:protein heterodimerization activity"/>
    <property type="evidence" value="ECO:0007669"/>
    <property type="project" value="InterPro"/>
</dbReference>
<keyword evidence="3" id="KW-0805">Transcription regulation</keyword>
<dbReference type="Proteomes" id="UP001383192">
    <property type="component" value="Unassembled WGS sequence"/>
</dbReference>
<evidence type="ECO:0000256" key="4">
    <source>
        <dbReference type="ARBA" id="ARBA00023163"/>
    </source>
</evidence>
<comment type="subcellular location">
    <subcellularLocation>
        <location evidence="1">Nucleus</location>
    </subcellularLocation>
</comment>
<accession>A0AAW0DDV8</accession>
<dbReference type="InterPro" id="IPR006809">
    <property type="entry name" value="TAFII28_dom"/>
</dbReference>
<dbReference type="FunFam" id="1.10.20.10:FF:000061">
    <property type="entry name" value="TFIID subunit"/>
    <property type="match status" value="1"/>
</dbReference>
<dbReference type="GO" id="GO:0051123">
    <property type="term" value="P:RNA polymerase II preinitiation complex assembly"/>
    <property type="evidence" value="ECO:0007669"/>
    <property type="project" value="InterPro"/>
</dbReference>
<evidence type="ECO:0000256" key="7">
    <source>
        <dbReference type="SAM" id="MobiDB-lite"/>
    </source>
</evidence>
<dbReference type="Pfam" id="PF04719">
    <property type="entry name" value="TAFII28"/>
    <property type="match status" value="1"/>
</dbReference>
<reference evidence="9 10" key="1">
    <citation type="submission" date="2024-01" db="EMBL/GenBank/DDBJ databases">
        <title>A draft genome for a cacao thread blight-causing isolate of Paramarasmius palmivorus.</title>
        <authorList>
            <person name="Baruah I.K."/>
            <person name="Bukari Y."/>
            <person name="Amoako-Attah I."/>
            <person name="Meinhardt L.W."/>
            <person name="Bailey B.A."/>
            <person name="Cohen S.P."/>
        </authorList>
    </citation>
    <scope>NUCLEOTIDE SEQUENCE [LARGE SCALE GENOMIC DNA]</scope>
    <source>
        <strain evidence="9 10">GH-12</strain>
    </source>
</reference>
<sequence>MNIPDAPYTFSASPSPPAAQAVEAPRGPGRPKGSTGAKRGRKPRGAAPLNTASPRPTPEIPASSSPSVSSPQFHSWSVPGASSSNAGANANASVISGPSIAGPKLGSIVTSGVGQYTPAGGGGSGGTPTTPGYSNAFLKELAASANISASALAAAGLTNFSNEGPTSRVGSIPPPPAKGDQDGEGEDEMLPAMADEDYSAQLSFQSQSKDNLKILMENLSPEQYDRFEAYRRHALPKQAVRKVIQQTVGAQVSQPVAQIVAGFAKVFVGEIVEKARAVQARRGETGPLSPDHLREAYRMYQEETGRVGAARPLRAKRLFVR</sequence>
<dbReference type="PANTHER" id="PTHR13218:SF8">
    <property type="entry name" value="TRANSCRIPTION INITIATION FACTOR TFIID SUBUNIT 11"/>
    <property type="match status" value="1"/>
</dbReference>
<organism evidence="9 10">
    <name type="scientific">Paramarasmius palmivorus</name>
    <dbReference type="NCBI Taxonomy" id="297713"/>
    <lineage>
        <taxon>Eukaryota</taxon>
        <taxon>Fungi</taxon>
        <taxon>Dikarya</taxon>
        <taxon>Basidiomycota</taxon>
        <taxon>Agaricomycotina</taxon>
        <taxon>Agaricomycetes</taxon>
        <taxon>Agaricomycetidae</taxon>
        <taxon>Agaricales</taxon>
        <taxon>Marasmiineae</taxon>
        <taxon>Marasmiaceae</taxon>
        <taxon>Paramarasmius</taxon>
    </lineage>
</organism>
<evidence type="ECO:0000259" key="8">
    <source>
        <dbReference type="Pfam" id="PF04719"/>
    </source>
</evidence>
<dbReference type="GO" id="GO:0016251">
    <property type="term" value="F:RNA polymerase II general transcription initiation factor activity"/>
    <property type="evidence" value="ECO:0007669"/>
    <property type="project" value="TreeGrafter"/>
</dbReference>
<evidence type="ECO:0000256" key="5">
    <source>
        <dbReference type="ARBA" id="ARBA00023242"/>
    </source>
</evidence>
<dbReference type="SUPFAM" id="SSF47113">
    <property type="entry name" value="Histone-fold"/>
    <property type="match status" value="1"/>
</dbReference>
<name>A0AAW0DDV8_9AGAR</name>
<evidence type="ECO:0000256" key="3">
    <source>
        <dbReference type="ARBA" id="ARBA00023015"/>
    </source>
</evidence>